<gene>
    <name evidence="2" type="ORF">AMS68_007143</name>
</gene>
<feature type="domain" description="Heterokaryon incompatibility" evidence="1">
    <location>
        <begin position="165"/>
        <end position="315"/>
    </location>
</feature>
<proteinExistence type="predicted"/>
<dbReference type="Proteomes" id="UP000503462">
    <property type="component" value="Chromosome 5"/>
</dbReference>
<name>A0A6H0Y3U4_9PEZI</name>
<dbReference type="Pfam" id="PF06985">
    <property type="entry name" value="HET"/>
    <property type="match status" value="1"/>
</dbReference>
<dbReference type="OrthoDB" id="5135333at2759"/>
<dbReference type="PANTHER" id="PTHR33112:SF12">
    <property type="entry name" value="HETEROKARYON INCOMPATIBILITY DOMAIN-CONTAINING PROTEIN"/>
    <property type="match status" value="1"/>
</dbReference>
<protein>
    <recommendedName>
        <fullName evidence="1">Heterokaryon incompatibility domain-containing protein</fullName>
    </recommendedName>
</protein>
<keyword evidence="3" id="KW-1185">Reference proteome</keyword>
<dbReference type="AlphaFoldDB" id="A0A6H0Y3U4"/>
<sequence length="731" mass="83747">MSVFILSWLRVRFGDFEDASVFEARVSIGAYRIKNVKELNGTEAETAVPSLFRISASFTIKDPVSGELYGPTLTLQKCDPSPAAIDSLFSLGVTEWPDTGERYLGRFRPLNADLRLFKKWKYSCLDRHGEECRHRPTYLATTLQELRVIDVQQFCLVDVKQDKSWVSLSYCWGKAAVFTLQKHDLEELYMPGILRKKPISQVVQDAIAVTAAANERYLWVDGLCITQDDESEKQRIIPLMDEIYSASVFTIVDAAGADPRHGLSGVSTGSRCIRQELFVVKGTPLMEVLDPVNIFDASGVVSDSTWNSRAWTFQEGLLPPRLLIFAPEQVYWQCPRAAWCEDGCWEYFSGNIIYRHSHSDEFRELWSSADNVEHSYRRLVELYSQRAMSDASDGLNALSGILRALQARFGLDFIWGMPSRWLGAALTWPTEYDMNGVTRRSALVYPRLPGSDYEDSSEVRCKFPSWSWVGWEGKIIFDDLFGSLESRHAGLVFHTVDKTGETHIVEQHSTFKEKYALSNNEQRRRLAALAECPAWRDDSRTDITLKDMPAAMFRNNSWAIALAFWTSVARVEIQLVQAARRFDRAHKLFHHGKELQVMWNQPPRLDVATGPKTFFLVIVGRDTLSHIRSKDQLIAIVSECDRDDGLLERCGAVSMNEEDWIAIQDRSWEKSKRKASNRACCFTRLIDLWKVMCDQRKGCPCRARQQIKPWRTSTVYQEISIYDHGQLQYHR</sequence>
<evidence type="ECO:0000313" key="3">
    <source>
        <dbReference type="Proteomes" id="UP000503462"/>
    </source>
</evidence>
<evidence type="ECO:0000259" key="1">
    <source>
        <dbReference type="Pfam" id="PF06985"/>
    </source>
</evidence>
<dbReference type="InterPro" id="IPR010730">
    <property type="entry name" value="HET"/>
</dbReference>
<accession>A0A6H0Y3U4</accession>
<dbReference type="EMBL" id="CP051143">
    <property type="protein sequence ID" value="QIX01626.1"/>
    <property type="molecule type" value="Genomic_DNA"/>
</dbReference>
<dbReference type="PANTHER" id="PTHR33112">
    <property type="entry name" value="DOMAIN PROTEIN, PUTATIVE-RELATED"/>
    <property type="match status" value="1"/>
</dbReference>
<organism evidence="2 3">
    <name type="scientific">Peltaster fructicola</name>
    <dbReference type="NCBI Taxonomy" id="286661"/>
    <lineage>
        <taxon>Eukaryota</taxon>
        <taxon>Fungi</taxon>
        <taxon>Dikarya</taxon>
        <taxon>Ascomycota</taxon>
        <taxon>Pezizomycotina</taxon>
        <taxon>Dothideomycetes</taxon>
        <taxon>Dothideomycetes incertae sedis</taxon>
        <taxon>Peltaster</taxon>
    </lineage>
</organism>
<reference evidence="2 3" key="1">
    <citation type="journal article" date="2016" name="Sci. Rep.">
        <title>Peltaster fructicola genome reveals evolution from an invasive phytopathogen to an ectophytic parasite.</title>
        <authorList>
            <person name="Xu C."/>
            <person name="Chen H."/>
            <person name="Gleason M.L."/>
            <person name="Xu J.R."/>
            <person name="Liu H."/>
            <person name="Zhang R."/>
            <person name="Sun G."/>
        </authorList>
    </citation>
    <scope>NUCLEOTIDE SEQUENCE [LARGE SCALE GENOMIC DNA]</scope>
    <source>
        <strain evidence="2 3">LNHT1506</strain>
    </source>
</reference>
<evidence type="ECO:0000313" key="2">
    <source>
        <dbReference type="EMBL" id="QIX01626.1"/>
    </source>
</evidence>